<keyword evidence="3" id="KW-1185">Reference proteome</keyword>
<accession>A0AAN5I2X5</accession>
<organism evidence="2 3">
    <name type="scientific">Pristionchus mayeri</name>
    <dbReference type="NCBI Taxonomy" id="1317129"/>
    <lineage>
        <taxon>Eukaryota</taxon>
        <taxon>Metazoa</taxon>
        <taxon>Ecdysozoa</taxon>
        <taxon>Nematoda</taxon>
        <taxon>Chromadorea</taxon>
        <taxon>Rhabditida</taxon>
        <taxon>Rhabditina</taxon>
        <taxon>Diplogasteromorpha</taxon>
        <taxon>Diplogasteroidea</taxon>
        <taxon>Neodiplogasteridae</taxon>
        <taxon>Pristionchus</taxon>
    </lineage>
</organism>
<keyword evidence="1" id="KW-1133">Transmembrane helix</keyword>
<reference evidence="3" key="1">
    <citation type="submission" date="2022-10" db="EMBL/GenBank/DDBJ databases">
        <title>Genome assembly of Pristionchus species.</title>
        <authorList>
            <person name="Yoshida K."/>
            <person name="Sommer R.J."/>
        </authorList>
    </citation>
    <scope>NUCLEOTIDE SEQUENCE [LARGE SCALE GENOMIC DNA]</scope>
    <source>
        <strain evidence="3">RS5460</strain>
    </source>
</reference>
<evidence type="ECO:0000256" key="1">
    <source>
        <dbReference type="SAM" id="Phobius"/>
    </source>
</evidence>
<proteinExistence type="predicted"/>
<keyword evidence="1" id="KW-0472">Membrane</keyword>
<feature type="transmembrane region" description="Helical" evidence="1">
    <location>
        <begin position="158"/>
        <end position="178"/>
    </location>
</feature>
<feature type="non-terminal residue" evidence="2">
    <location>
        <position position="1"/>
    </location>
</feature>
<sequence length="220" mass="25189">PSSLWKTARAIAAVCALIGVVSCYIISYYFMASTFISSMIFVSFDFLYQMRHEGLIEFKTSKDVYESIAVTTHHALLKLYAVGIFEGWYAFAARYEYLTRERVENSTDSERIRQLLDPWLLVSGVIILWSHVMYLIGNSLKRRKDQPLTMQKMNKRTALSLCGIGILFALLINLGGYWATLETAPPLLAAHVAFLYVVLAHLLDSTRSFVNFYFRSSEFY</sequence>
<keyword evidence="1" id="KW-0812">Transmembrane</keyword>
<evidence type="ECO:0000313" key="3">
    <source>
        <dbReference type="Proteomes" id="UP001328107"/>
    </source>
</evidence>
<dbReference type="AlphaFoldDB" id="A0AAN5I2X5"/>
<comment type="caution">
    <text evidence="2">The sequence shown here is derived from an EMBL/GenBank/DDBJ whole genome shotgun (WGS) entry which is preliminary data.</text>
</comment>
<gene>
    <name evidence="2" type="ORF">PMAYCL1PPCAC_20232</name>
</gene>
<feature type="transmembrane region" description="Helical" evidence="1">
    <location>
        <begin position="12"/>
        <end position="31"/>
    </location>
</feature>
<evidence type="ECO:0000313" key="2">
    <source>
        <dbReference type="EMBL" id="GMR50037.1"/>
    </source>
</evidence>
<feature type="transmembrane region" description="Helical" evidence="1">
    <location>
        <begin position="119"/>
        <end position="137"/>
    </location>
</feature>
<feature type="transmembrane region" description="Helical" evidence="1">
    <location>
        <begin position="184"/>
        <end position="203"/>
    </location>
</feature>
<protein>
    <submittedName>
        <fullName evidence="2">Uncharacterized protein</fullName>
    </submittedName>
</protein>
<name>A0AAN5I2X5_9BILA</name>
<dbReference type="EMBL" id="BTRK01000004">
    <property type="protein sequence ID" value="GMR50037.1"/>
    <property type="molecule type" value="Genomic_DNA"/>
</dbReference>
<dbReference type="Proteomes" id="UP001328107">
    <property type="component" value="Unassembled WGS sequence"/>
</dbReference>